<dbReference type="GO" id="GO:0032259">
    <property type="term" value="P:methylation"/>
    <property type="evidence" value="ECO:0007669"/>
    <property type="project" value="UniProtKB-KW"/>
</dbReference>
<feature type="binding site" evidence="6">
    <location>
        <position position="145"/>
    </location>
    <ligand>
        <name>S-adenosyl-L-methionine</name>
        <dbReference type="ChEBI" id="CHEBI:59789"/>
    </ligand>
</feature>
<evidence type="ECO:0000313" key="8">
    <source>
        <dbReference type="Proteomes" id="UP001529340"/>
    </source>
</evidence>
<organism evidence="7 8">
    <name type="scientific">Amedibacillus dolichus</name>
    <dbReference type="NCBI Taxonomy" id="31971"/>
    <lineage>
        <taxon>Bacteria</taxon>
        <taxon>Bacillati</taxon>
        <taxon>Bacillota</taxon>
        <taxon>Erysipelotrichia</taxon>
        <taxon>Erysipelotrichales</taxon>
        <taxon>Erysipelotrichaceae</taxon>
        <taxon>Amedibacillus</taxon>
    </lineage>
</organism>
<comment type="caution">
    <text evidence="7">The sequence shown here is derived from an EMBL/GenBank/DDBJ whole genome shotgun (WGS) entry which is preliminary data.</text>
</comment>
<dbReference type="Proteomes" id="UP001529340">
    <property type="component" value="Unassembled WGS sequence"/>
</dbReference>
<dbReference type="EC" id="2.1.1.-" evidence="6"/>
<evidence type="ECO:0000256" key="1">
    <source>
        <dbReference type="ARBA" id="ARBA00022490"/>
    </source>
</evidence>
<keyword evidence="2 6" id="KW-0698">rRNA processing</keyword>
<dbReference type="Pfam" id="PF02527">
    <property type="entry name" value="GidB"/>
    <property type="match status" value="1"/>
</dbReference>
<accession>A0ABT7UBK2</accession>
<comment type="function">
    <text evidence="6">Specifically methylates the N7 position of a guanine in 16S rRNA.</text>
</comment>
<dbReference type="PANTHER" id="PTHR31760">
    <property type="entry name" value="S-ADENOSYL-L-METHIONINE-DEPENDENT METHYLTRANSFERASES SUPERFAMILY PROTEIN"/>
    <property type="match status" value="1"/>
</dbReference>
<dbReference type="SUPFAM" id="SSF53335">
    <property type="entry name" value="S-adenosyl-L-methionine-dependent methyltransferases"/>
    <property type="match status" value="1"/>
</dbReference>
<comment type="similarity">
    <text evidence="6">Belongs to the methyltransferase superfamily. RNA methyltransferase RsmG family.</text>
</comment>
<keyword evidence="5 6" id="KW-0949">S-adenosyl-L-methionine</keyword>
<protein>
    <recommendedName>
        <fullName evidence="6">Ribosomal RNA small subunit methyltransferase G</fullName>
        <ecNumber evidence="6">2.1.1.-</ecNumber>
    </recommendedName>
    <alternativeName>
        <fullName evidence="6">16S rRNA 7-methylguanosine methyltransferase</fullName>
        <shortName evidence="6">16S rRNA m7G methyltransferase</shortName>
    </alternativeName>
</protein>
<dbReference type="RefSeq" id="WP_289607457.1">
    <property type="nucleotide sequence ID" value="NZ_JAUDCG010000016.1"/>
</dbReference>
<feature type="binding site" evidence="6">
    <location>
        <begin position="128"/>
        <end position="129"/>
    </location>
    <ligand>
        <name>S-adenosyl-L-methionine</name>
        <dbReference type="ChEBI" id="CHEBI:59789"/>
    </ligand>
</feature>
<dbReference type="PANTHER" id="PTHR31760:SF0">
    <property type="entry name" value="S-ADENOSYL-L-METHIONINE-DEPENDENT METHYLTRANSFERASES SUPERFAMILY PROTEIN"/>
    <property type="match status" value="1"/>
</dbReference>
<comment type="caution">
    <text evidence="6">Lacks conserved residue(s) required for the propagation of feature annotation.</text>
</comment>
<proteinExistence type="inferred from homology"/>
<evidence type="ECO:0000256" key="6">
    <source>
        <dbReference type="HAMAP-Rule" id="MF_00074"/>
    </source>
</evidence>
<dbReference type="NCBIfam" id="TIGR00138">
    <property type="entry name" value="rsmG_gidB"/>
    <property type="match status" value="1"/>
</dbReference>
<evidence type="ECO:0000313" key="7">
    <source>
        <dbReference type="EMBL" id="MDM8156994.1"/>
    </source>
</evidence>
<evidence type="ECO:0000256" key="2">
    <source>
        <dbReference type="ARBA" id="ARBA00022552"/>
    </source>
</evidence>
<dbReference type="InterPro" id="IPR003682">
    <property type="entry name" value="rRNA_ssu_MeTfrase_G"/>
</dbReference>
<name>A0ABT7UBK2_9FIRM</name>
<dbReference type="HAMAP" id="MF_00074">
    <property type="entry name" value="16SrRNA_methyltr_G"/>
    <property type="match status" value="1"/>
</dbReference>
<keyword evidence="1 6" id="KW-0963">Cytoplasm</keyword>
<comment type="subcellular location">
    <subcellularLocation>
        <location evidence="6">Cytoplasm</location>
    </subcellularLocation>
</comment>
<feature type="binding site" evidence="6">
    <location>
        <position position="77"/>
    </location>
    <ligand>
        <name>S-adenosyl-L-methionine</name>
        <dbReference type="ChEBI" id="CHEBI:59789"/>
    </ligand>
</feature>
<reference evidence="7 8" key="2">
    <citation type="submission" date="2023-06" db="EMBL/GenBank/DDBJ databases">
        <title>Identification and characterization of horizontal gene transfer across gut microbiota members of farm animals based on homology search.</title>
        <authorList>
            <person name="Schwarzerova J."/>
            <person name="Nykrynova M."/>
            <person name="Jureckova K."/>
            <person name="Cejkova D."/>
            <person name="Rychlik I."/>
        </authorList>
    </citation>
    <scope>NUCLEOTIDE SEQUENCE [LARGE SCALE GENOMIC DNA]</scope>
    <source>
        <strain evidence="7 8">ET39</strain>
    </source>
</reference>
<feature type="binding site" evidence="6">
    <location>
        <position position="82"/>
    </location>
    <ligand>
        <name>S-adenosyl-L-methionine</name>
        <dbReference type="ChEBI" id="CHEBI:59789"/>
    </ligand>
</feature>
<evidence type="ECO:0000256" key="5">
    <source>
        <dbReference type="ARBA" id="ARBA00022691"/>
    </source>
</evidence>
<keyword evidence="4 6" id="KW-0808">Transferase</keyword>
<reference evidence="7 8" key="3">
    <citation type="submission" date="2023-06" db="EMBL/GenBank/DDBJ databases">
        <authorList>
            <person name="Zeman M."/>
            <person name="Kubasova T."/>
            <person name="Jahodarova E."/>
            <person name="Nykrynova M."/>
            <person name="Rychlik I."/>
        </authorList>
    </citation>
    <scope>NUCLEOTIDE SEQUENCE [LARGE SCALE GENOMIC DNA]</scope>
    <source>
        <strain evidence="7 8">ET39</strain>
    </source>
</reference>
<evidence type="ECO:0000256" key="3">
    <source>
        <dbReference type="ARBA" id="ARBA00022603"/>
    </source>
</evidence>
<dbReference type="InterPro" id="IPR029063">
    <property type="entry name" value="SAM-dependent_MTases_sf"/>
</dbReference>
<sequence>MGAFTKETFVQKLEAQGIVLSTKQLQQFETYAKLLAQWNEKINLTAIVEENEVYEKHFYDSVLPFLHMDMQCLCDVGAGAGFPSIPVKILYPQLEVTILEPLAKRIRFLEELCAQLSLTGVHCLHVRAEDHAKEHRECFDVVSARAVAALPVLSELCLPLVKVGGRFIAMKGPGANEEIEAAKHAVKVLGAEMEKREESRLSDGAVRINVFYRKQRPTDRRYPRNFGQIKKHPL</sequence>
<dbReference type="Gene3D" id="3.40.50.150">
    <property type="entry name" value="Vaccinia Virus protein VP39"/>
    <property type="match status" value="1"/>
</dbReference>
<keyword evidence="3 6" id="KW-0489">Methyltransferase</keyword>
<dbReference type="GO" id="GO:0008168">
    <property type="term" value="F:methyltransferase activity"/>
    <property type="evidence" value="ECO:0007669"/>
    <property type="project" value="UniProtKB-KW"/>
</dbReference>
<gene>
    <name evidence="6 7" type="primary">rsmG</name>
    <name evidence="7" type="ORF">QUV96_05010</name>
</gene>
<keyword evidence="8" id="KW-1185">Reference proteome</keyword>
<reference evidence="8" key="1">
    <citation type="submission" date="2023-06" db="EMBL/GenBank/DDBJ databases">
        <title>Identification and characterization of horizontal gene transfer across gut microbiota members of farm animals based on homology search.</title>
        <authorList>
            <person name="Zeman M."/>
            <person name="Kubasova T."/>
            <person name="Jahodarova E."/>
            <person name="Nykrynova M."/>
            <person name="Rychlik I."/>
        </authorList>
    </citation>
    <scope>NUCLEOTIDE SEQUENCE [LARGE SCALE GENOMIC DNA]</scope>
    <source>
        <strain evidence="8">ET39</strain>
    </source>
</reference>
<evidence type="ECO:0000256" key="4">
    <source>
        <dbReference type="ARBA" id="ARBA00022679"/>
    </source>
</evidence>
<dbReference type="EMBL" id="JAUDCG010000016">
    <property type="protein sequence ID" value="MDM8156994.1"/>
    <property type="molecule type" value="Genomic_DNA"/>
</dbReference>